<dbReference type="EMBL" id="BOOA01000004">
    <property type="protein sequence ID" value="GIH22504.1"/>
    <property type="molecule type" value="Genomic_DNA"/>
</dbReference>
<dbReference type="Proteomes" id="UP000640052">
    <property type="component" value="Unassembled WGS sequence"/>
</dbReference>
<evidence type="ECO:0008006" key="3">
    <source>
        <dbReference type="Google" id="ProtNLM"/>
    </source>
</evidence>
<dbReference type="NCBIfam" id="NF041390">
    <property type="entry name" value="TadE_Rv3655c"/>
    <property type="match status" value="1"/>
</dbReference>
<evidence type="ECO:0000313" key="1">
    <source>
        <dbReference type="EMBL" id="GIH22504.1"/>
    </source>
</evidence>
<dbReference type="InterPro" id="IPR049790">
    <property type="entry name" value="Rv3655c/TadE"/>
</dbReference>
<dbReference type="AlphaFoldDB" id="A0A919UHW9"/>
<organism evidence="1 2">
    <name type="scientific">Acrocarpospora phusangensis</name>
    <dbReference type="NCBI Taxonomy" id="1070424"/>
    <lineage>
        <taxon>Bacteria</taxon>
        <taxon>Bacillati</taxon>
        <taxon>Actinomycetota</taxon>
        <taxon>Actinomycetes</taxon>
        <taxon>Streptosporangiales</taxon>
        <taxon>Streptosporangiaceae</taxon>
        <taxon>Acrocarpospora</taxon>
    </lineage>
</organism>
<protein>
    <recommendedName>
        <fullName evidence="3">Pilus assembly protein TadE</fullName>
    </recommendedName>
</protein>
<keyword evidence="2" id="KW-1185">Reference proteome</keyword>
<accession>A0A919UHW9</accession>
<reference evidence="1" key="1">
    <citation type="submission" date="2021-01" db="EMBL/GenBank/DDBJ databases">
        <title>Whole genome shotgun sequence of Acrocarpospora phusangensis NBRC 108782.</title>
        <authorList>
            <person name="Komaki H."/>
            <person name="Tamura T."/>
        </authorList>
    </citation>
    <scope>NUCLEOTIDE SEQUENCE</scope>
    <source>
        <strain evidence="1">NBRC 108782</strain>
    </source>
</reference>
<proteinExistence type="predicted"/>
<name>A0A919UHW9_9ACTN</name>
<gene>
    <name evidence="1" type="ORF">Aph01nite_08140</name>
</gene>
<evidence type="ECO:0000313" key="2">
    <source>
        <dbReference type="Proteomes" id="UP000640052"/>
    </source>
</evidence>
<comment type="caution">
    <text evidence="1">The sequence shown here is derived from an EMBL/GenBank/DDBJ whole genome shotgun (WGS) entry which is preliminary data.</text>
</comment>
<sequence length="104" mass="10269">MALPALVVVLGAALWAVAVVCAQLECVDAARAGARAAARGESAEVVRAIVLRSAPEGAQTSVAVDAELAKVHVVAKVRPVAGLLVPPFTVSATASSVTEPGSTG</sequence>